<evidence type="ECO:0000256" key="2">
    <source>
        <dbReference type="ARBA" id="ARBA00008412"/>
    </source>
</evidence>
<reference evidence="7 8" key="1">
    <citation type="journal article" date="2020" name="Microorganisms">
        <title>Osmotic Adaptation and Compatible Solute Biosynthesis of Phototrophic Bacteria as Revealed from Genome Analyses.</title>
        <authorList>
            <person name="Imhoff J.F."/>
            <person name="Rahn T."/>
            <person name="Kunzel S."/>
            <person name="Keller A."/>
            <person name="Neulinger S.C."/>
        </authorList>
    </citation>
    <scope>NUCLEOTIDE SEQUENCE [LARGE SCALE GENOMIC DNA]</scope>
    <source>
        <strain evidence="7 8">DSM 6210</strain>
    </source>
</reference>
<comment type="similarity">
    <text evidence="2">Belongs to the PucC family.</text>
</comment>
<feature type="transmembrane region" description="Helical" evidence="6">
    <location>
        <begin position="140"/>
        <end position="164"/>
    </location>
</feature>
<dbReference type="InterPro" id="IPR004896">
    <property type="entry name" value="PucC-rel"/>
</dbReference>
<keyword evidence="4 6" id="KW-1133">Transmembrane helix</keyword>
<feature type="transmembrane region" description="Helical" evidence="6">
    <location>
        <begin position="176"/>
        <end position="199"/>
    </location>
</feature>
<feature type="transmembrane region" description="Helical" evidence="6">
    <location>
        <begin position="106"/>
        <end position="128"/>
    </location>
</feature>
<organism evidence="7 8">
    <name type="scientific">Thiohalocapsa halophila</name>
    <dbReference type="NCBI Taxonomy" id="69359"/>
    <lineage>
        <taxon>Bacteria</taxon>
        <taxon>Pseudomonadati</taxon>
        <taxon>Pseudomonadota</taxon>
        <taxon>Gammaproteobacteria</taxon>
        <taxon>Chromatiales</taxon>
        <taxon>Chromatiaceae</taxon>
        <taxon>Thiohalocapsa</taxon>
    </lineage>
</organism>
<dbReference type="PANTHER" id="PTHR23538:SF1">
    <property type="entry name" value="44.5 KD BACTERIOCHLOROPHYLL SYNTHASE SUBUNIT"/>
    <property type="match status" value="1"/>
</dbReference>
<dbReference type="Gene3D" id="1.20.1250.20">
    <property type="entry name" value="MFS general substrate transporter like domains"/>
    <property type="match status" value="1"/>
</dbReference>
<evidence type="ECO:0000256" key="5">
    <source>
        <dbReference type="ARBA" id="ARBA00023136"/>
    </source>
</evidence>
<feature type="transmembrane region" description="Helical" evidence="6">
    <location>
        <begin position="362"/>
        <end position="382"/>
    </location>
</feature>
<keyword evidence="5 6" id="KW-0472">Membrane</keyword>
<feature type="transmembrane region" description="Helical" evidence="6">
    <location>
        <begin position="306"/>
        <end position="324"/>
    </location>
</feature>
<comment type="subcellular location">
    <subcellularLocation>
        <location evidence="1">Membrane</location>
        <topology evidence="1">Multi-pass membrane protein</topology>
    </subcellularLocation>
</comment>
<evidence type="ECO:0000256" key="1">
    <source>
        <dbReference type="ARBA" id="ARBA00004141"/>
    </source>
</evidence>
<evidence type="ECO:0000256" key="6">
    <source>
        <dbReference type="SAM" id="Phobius"/>
    </source>
</evidence>
<sequence length="483" mass="50978">MQPAEIRRWLLREIVPRILPFADAATTELPLSRLLRLALFQGSVGMTMVLLYGTLNRVMVVEMAVPAWLVSLMVALPVLFAPLRALIGFRSDVHRSAFGLRRVPYIWFGSLMQFGGLAIMPFALLLLAEGGNVHPIVGQLGAAVAFLLAGAGLHTTQTAGLALATDIAPKASRPRVVALLFVALQLSMLGSALLFGLLLTDFSQLRLIQVIQGAAVAAMVLNVVALWKQEAVNRERAAQCRREREAGVPLPPFRETWRRFIEAGRTLRLLVALGLGTAGFTMQEILLEPYGAEVLGLTVAETTRLTAIWAFGTLTAFALAARALSRGADTYRLSATGVLVGIVAFTAVVFSDPLQSPWLFRAGALLIGFGGGLFAVGTLTAAMNMAGDGAHSGLALGAWGAVQATAYGVGIAFGGALRDVIAMFAAEGVFGPVLMGPAVGYAVVYHLEILLLFATLIAIGPLVTHGGGNSARSSTQFGIAELP</sequence>
<evidence type="ECO:0000256" key="3">
    <source>
        <dbReference type="ARBA" id="ARBA00022692"/>
    </source>
</evidence>
<keyword evidence="3 6" id="KW-0812">Transmembrane</keyword>
<feature type="transmembrane region" description="Helical" evidence="6">
    <location>
        <begin position="394"/>
        <end position="418"/>
    </location>
</feature>
<feature type="transmembrane region" description="Helical" evidence="6">
    <location>
        <begin position="267"/>
        <end position="286"/>
    </location>
</feature>
<dbReference type="Pfam" id="PF03209">
    <property type="entry name" value="PUCC"/>
    <property type="match status" value="1"/>
</dbReference>
<feature type="transmembrane region" description="Helical" evidence="6">
    <location>
        <begin position="205"/>
        <end position="227"/>
    </location>
</feature>
<dbReference type="CDD" id="cd06176">
    <property type="entry name" value="MFS_BCD_PucC-like"/>
    <property type="match status" value="1"/>
</dbReference>
<evidence type="ECO:0000313" key="7">
    <source>
        <dbReference type="EMBL" id="MBK1631571.1"/>
    </source>
</evidence>
<comment type="caution">
    <text evidence="7">The sequence shown here is derived from an EMBL/GenBank/DDBJ whole genome shotgun (WGS) entry which is preliminary data.</text>
</comment>
<protein>
    <submittedName>
        <fullName evidence="7">MFS transporter</fullName>
    </submittedName>
</protein>
<dbReference type="EMBL" id="NRRV01000028">
    <property type="protein sequence ID" value="MBK1631571.1"/>
    <property type="molecule type" value="Genomic_DNA"/>
</dbReference>
<dbReference type="Proteomes" id="UP000748752">
    <property type="component" value="Unassembled WGS sequence"/>
</dbReference>
<dbReference type="InterPro" id="IPR036259">
    <property type="entry name" value="MFS_trans_sf"/>
</dbReference>
<feature type="transmembrane region" description="Helical" evidence="6">
    <location>
        <begin position="331"/>
        <end position="350"/>
    </location>
</feature>
<feature type="transmembrane region" description="Helical" evidence="6">
    <location>
        <begin position="34"/>
        <end position="55"/>
    </location>
</feature>
<feature type="transmembrane region" description="Helical" evidence="6">
    <location>
        <begin position="438"/>
        <end position="463"/>
    </location>
</feature>
<gene>
    <name evidence="7" type="ORF">CKO31_12615</name>
</gene>
<accession>A0ABS1CJP4</accession>
<dbReference type="PIRSF" id="PIRSF016565">
    <property type="entry name" value="PucC"/>
    <property type="match status" value="1"/>
</dbReference>
<feature type="transmembrane region" description="Helical" evidence="6">
    <location>
        <begin position="67"/>
        <end position="86"/>
    </location>
</feature>
<dbReference type="PANTHER" id="PTHR23538">
    <property type="entry name" value="44.5 KD BACTERIOCHLOROPHYLL SYNTHASE SUBUNIT"/>
    <property type="match status" value="1"/>
</dbReference>
<evidence type="ECO:0000313" key="8">
    <source>
        <dbReference type="Proteomes" id="UP000748752"/>
    </source>
</evidence>
<dbReference type="InterPro" id="IPR026036">
    <property type="entry name" value="PucC"/>
</dbReference>
<name>A0ABS1CJP4_9GAMM</name>
<proteinExistence type="inferred from homology"/>
<dbReference type="SUPFAM" id="SSF103473">
    <property type="entry name" value="MFS general substrate transporter"/>
    <property type="match status" value="1"/>
</dbReference>
<keyword evidence="8" id="KW-1185">Reference proteome</keyword>
<evidence type="ECO:0000256" key="4">
    <source>
        <dbReference type="ARBA" id="ARBA00022989"/>
    </source>
</evidence>